<evidence type="ECO:0008006" key="3">
    <source>
        <dbReference type="Google" id="ProtNLM"/>
    </source>
</evidence>
<protein>
    <recommendedName>
        <fullName evidence="3">Leucine Rich repeat-containing domain protein</fullName>
    </recommendedName>
</protein>
<dbReference type="Gene3D" id="3.80.10.10">
    <property type="entry name" value="Ribonuclease Inhibitor"/>
    <property type="match status" value="1"/>
</dbReference>
<reference evidence="1 2" key="1">
    <citation type="submission" date="2014-03" db="EMBL/GenBank/DDBJ databases">
        <title>Draft genome of the hookworm Oesophagostomum dentatum.</title>
        <authorList>
            <person name="Mitreva M."/>
        </authorList>
    </citation>
    <scope>NUCLEOTIDE SEQUENCE [LARGE SCALE GENOMIC DNA]</scope>
    <source>
        <strain evidence="1 2">OD-Hann</strain>
    </source>
</reference>
<dbReference type="OrthoDB" id="3219396at2759"/>
<dbReference type="InterPro" id="IPR032675">
    <property type="entry name" value="LRR_dom_sf"/>
</dbReference>
<accession>A0A0B1TT36</accession>
<evidence type="ECO:0000313" key="1">
    <source>
        <dbReference type="EMBL" id="KHJ98580.1"/>
    </source>
</evidence>
<keyword evidence="2" id="KW-1185">Reference proteome</keyword>
<dbReference type="PANTHER" id="PTHR20933:SF4">
    <property type="entry name" value="F-BOX INVOLVED IN POLYQ PATHOGENESIS, ISOFORM A"/>
    <property type="match status" value="1"/>
</dbReference>
<dbReference type="Proteomes" id="UP000053660">
    <property type="component" value="Unassembled WGS sequence"/>
</dbReference>
<organism evidence="1 2">
    <name type="scientific">Oesophagostomum dentatum</name>
    <name type="common">Nodular worm</name>
    <dbReference type="NCBI Taxonomy" id="61180"/>
    <lineage>
        <taxon>Eukaryota</taxon>
        <taxon>Metazoa</taxon>
        <taxon>Ecdysozoa</taxon>
        <taxon>Nematoda</taxon>
        <taxon>Chromadorea</taxon>
        <taxon>Rhabditida</taxon>
        <taxon>Rhabditina</taxon>
        <taxon>Rhabditomorpha</taxon>
        <taxon>Strongyloidea</taxon>
        <taxon>Strongylidae</taxon>
        <taxon>Oesophagostomum</taxon>
    </lineage>
</organism>
<dbReference type="EMBL" id="KN549296">
    <property type="protein sequence ID" value="KHJ98580.1"/>
    <property type="molecule type" value="Genomic_DNA"/>
</dbReference>
<sequence>MARCQLVGKHDRPGSCSSTLQLHEQKFFLQVMEAWLQSGALANLQYINLDTCDSLNEASLTEMILRQGPQLQGLCLGGHHKLLEYFWMNMIPQLKNIRVIVMGIAEDCCAKVAAKIHVDQFIECIAQNCPRLTRLEIRWDDDTLRFSDKSRSDSVLTVFRNKPLRASAFAMSY</sequence>
<gene>
    <name evidence="1" type="ORF">OESDEN_01435</name>
</gene>
<dbReference type="SUPFAM" id="SSF52047">
    <property type="entry name" value="RNI-like"/>
    <property type="match status" value="1"/>
</dbReference>
<proteinExistence type="predicted"/>
<dbReference type="GO" id="GO:0031398">
    <property type="term" value="P:positive regulation of protein ubiquitination"/>
    <property type="evidence" value="ECO:0007669"/>
    <property type="project" value="TreeGrafter"/>
</dbReference>
<dbReference type="PANTHER" id="PTHR20933">
    <property type="entry name" value="F-BOX ONLY PROTEIN 33"/>
    <property type="match status" value="1"/>
</dbReference>
<name>A0A0B1TT36_OESDE</name>
<evidence type="ECO:0000313" key="2">
    <source>
        <dbReference type="Proteomes" id="UP000053660"/>
    </source>
</evidence>
<dbReference type="AlphaFoldDB" id="A0A0B1TT36"/>